<dbReference type="Gene3D" id="3.10.450.50">
    <property type="match status" value="1"/>
</dbReference>
<protein>
    <recommendedName>
        <fullName evidence="2">SnoaL-like domain-containing protein</fullName>
    </recommendedName>
</protein>
<evidence type="ECO:0000259" key="2">
    <source>
        <dbReference type="Pfam" id="PF13577"/>
    </source>
</evidence>
<dbReference type="GeneID" id="24307761"/>
<reference evidence="3 4" key="1">
    <citation type="journal article" date="2010" name="Mol. Plant Microbe Interact.">
        <title>Streptomyces scabies 87-22 contains a coronafacic acid-like biosynthetic cluster that contributes to plant-microbe interactions.</title>
        <authorList>
            <person name="Bignell D.R."/>
            <person name="Seipke R.F."/>
            <person name="Huguet-Tapia J.C."/>
            <person name="Chambers A.H."/>
            <person name="Parry R.J."/>
            <person name="Loria R."/>
        </authorList>
    </citation>
    <scope>NUCLEOTIDE SEQUENCE [LARGE SCALE GENOMIC DNA]</scope>
    <source>
        <strain evidence="3 4">87.22</strain>
    </source>
</reference>
<evidence type="ECO:0000256" key="1">
    <source>
        <dbReference type="SAM" id="MobiDB-lite"/>
    </source>
</evidence>
<feature type="domain" description="SnoaL-like" evidence="2">
    <location>
        <begin position="5"/>
        <end position="128"/>
    </location>
</feature>
<dbReference type="HOGENOM" id="CLU_106738_0_0_11"/>
<dbReference type="eggNOG" id="COG5517">
    <property type="taxonomic scope" value="Bacteria"/>
</dbReference>
<dbReference type="STRING" id="680198.SCAB_49961"/>
<dbReference type="EMBL" id="FN554889">
    <property type="protein sequence ID" value="CBG72045.1"/>
    <property type="molecule type" value="Genomic_DNA"/>
</dbReference>
<dbReference type="RefSeq" id="WP_013002630.1">
    <property type="nucleotide sequence ID" value="NC_013929.1"/>
</dbReference>
<dbReference type="AlphaFoldDB" id="C9ZH20"/>
<dbReference type="InterPro" id="IPR032710">
    <property type="entry name" value="NTF2-like_dom_sf"/>
</dbReference>
<proteinExistence type="predicted"/>
<keyword evidence="4" id="KW-1185">Reference proteome</keyword>
<evidence type="ECO:0000313" key="4">
    <source>
        <dbReference type="Proteomes" id="UP000001444"/>
    </source>
</evidence>
<dbReference type="CDD" id="cd00531">
    <property type="entry name" value="NTF2_like"/>
    <property type="match status" value="1"/>
</dbReference>
<organism evidence="3 4">
    <name type="scientific">Streptomyces scabiei (strain 87.22)</name>
    <dbReference type="NCBI Taxonomy" id="680198"/>
    <lineage>
        <taxon>Bacteria</taxon>
        <taxon>Bacillati</taxon>
        <taxon>Actinomycetota</taxon>
        <taxon>Actinomycetes</taxon>
        <taxon>Kitasatosporales</taxon>
        <taxon>Streptomycetaceae</taxon>
        <taxon>Streptomyces</taxon>
    </lineage>
</organism>
<dbReference type="KEGG" id="scb:SCAB_49961"/>
<dbReference type="InterPro" id="IPR037401">
    <property type="entry name" value="SnoaL-like"/>
</dbReference>
<accession>C9ZH20</accession>
<dbReference type="SUPFAM" id="SSF54427">
    <property type="entry name" value="NTF2-like"/>
    <property type="match status" value="1"/>
</dbReference>
<dbReference type="Pfam" id="PF13577">
    <property type="entry name" value="SnoaL_4"/>
    <property type="match status" value="1"/>
</dbReference>
<feature type="region of interest" description="Disordered" evidence="1">
    <location>
        <begin position="135"/>
        <end position="171"/>
    </location>
</feature>
<gene>
    <name evidence="3" type="ordered locus">SCAB_49961</name>
</gene>
<name>C9ZH20_STRSW</name>
<dbReference type="Proteomes" id="UP000001444">
    <property type="component" value="Chromosome"/>
</dbReference>
<evidence type="ECO:0000313" key="3">
    <source>
        <dbReference type="EMBL" id="CBG72045.1"/>
    </source>
</evidence>
<sequence length="171" mass="19176">MKADELLARAEILDVLARYAHGCDRQDSELVRSTYHPDAYDDHASYKGGIDGLIDFFTLLGPKVESTSHQLGQSLFVFEGEDVAHVETYCIYRLKLKSSAPDDAVLQGLRYFDRFERRDGRWAVAERTVILDWEQASQPPTTPSGPGWARGTRGETDPAASLTAMLRAERQ</sequence>